<name>A0A1X3J4D0_ECOLX</name>
<dbReference type="InterPro" id="IPR036316">
    <property type="entry name" value="Pili_assmbl_chap_C_dom_sf"/>
</dbReference>
<dbReference type="Gene3D" id="2.60.40.10">
    <property type="entry name" value="Immunoglobulins"/>
    <property type="match status" value="2"/>
</dbReference>
<dbReference type="EMBL" id="ADIZ01000013">
    <property type="protein sequence ID" value="OSK95885.1"/>
    <property type="molecule type" value="Genomic_DNA"/>
</dbReference>
<dbReference type="InterPro" id="IPR013783">
    <property type="entry name" value="Ig-like_fold"/>
</dbReference>
<evidence type="ECO:0000256" key="6">
    <source>
        <dbReference type="ARBA" id="ARBA00023186"/>
    </source>
</evidence>
<dbReference type="FunFam" id="2.60.40.10:FF:000458">
    <property type="entry name" value="Molecular chaperone FimC"/>
    <property type="match status" value="1"/>
</dbReference>
<dbReference type="InterPro" id="IPR016147">
    <property type="entry name" value="Pili_assmbl_chaperone_N"/>
</dbReference>
<feature type="domain" description="Pili assembly chaperone N-terminal" evidence="10">
    <location>
        <begin position="24"/>
        <end position="144"/>
    </location>
</feature>
<dbReference type="InterPro" id="IPR008962">
    <property type="entry name" value="PapD-like_sf"/>
</dbReference>
<dbReference type="Proteomes" id="UP000193942">
    <property type="component" value="Unassembled WGS sequence"/>
</dbReference>
<feature type="signal peptide" evidence="9">
    <location>
        <begin position="1"/>
        <end position="22"/>
    </location>
</feature>
<dbReference type="PANTHER" id="PTHR30251:SF5">
    <property type="entry name" value="FIMBRIAL CHAPARONE PROTEIN"/>
    <property type="match status" value="1"/>
</dbReference>
<dbReference type="PRINTS" id="PR00969">
    <property type="entry name" value="CHAPERONPILI"/>
</dbReference>
<dbReference type="PROSITE" id="PS00635">
    <property type="entry name" value="PILI_CHAPERONE"/>
    <property type="match status" value="1"/>
</dbReference>
<keyword evidence="3" id="KW-1029">Fimbrium biogenesis</keyword>
<comment type="caution">
    <text evidence="12">The sequence shown here is derived from an EMBL/GenBank/DDBJ whole genome shotgun (WGS) entry which is preliminary data.</text>
</comment>
<evidence type="ECO:0000313" key="12">
    <source>
        <dbReference type="EMBL" id="OSK95885.1"/>
    </source>
</evidence>
<protein>
    <submittedName>
        <fullName evidence="12">Putative chaperone</fullName>
    </submittedName>
</protein>
<dbReference type="Pfam" id="PF02753">
    <property type="entry name" value="PapD_C"/>
    <property type="match status" value="1"/>
</dbReference>
<feature type="chain" id="PRO_5012326698" evidence="9">
    <location>
        <begin position="23"/>
        <end position="245"/>
    </location>
</feature>
<evidence type="ECO:0000256" key="5">
    <source>
        <dbReference type="ARBA" id="ARBA00022764"/>
    </source>
</evidence>
<evidence type="ECO:0000313" key="13">
    <source>
        <dbReference type="Proteomes" id="UP000193942"/>
    </source>
</evidence>
<evidence type="ECO:0000256" key="9">
    <source>
        <dbReference type="SAM" id="SignalP"/>
    </source>
</evidence>
<sequence length="245" mass="27488">MKMTFMKGLPLLLLVASLCSHAALQPDRTRIVFNANDKATSLRVDNRSDKLPYLAYSWLENEKGEKSDDLLVALPPIQRLEPKATTQVRIVKQASTTKLPGDRETLFFYNMREIPPAPEKNSDHAVLQVAIQSRIKVFWRPAALRKKAGEKVELQLQVSQQGNQLTLKNPTAYYLTIAYLGRNEKGVLPSFKTVMVAPFSTVNTNTGNYSGSQFYLGYMDDYGALRMTTLNCSGQCHLQAVEAKK</sequence>
<keyword evidence="5" id="KW-0574">Periplasm</keyword>
<gene>
    <name evidence="12" type="ORF">ECXG_04327</name>
</gene>
<keyword evidence="4 9" id="KW-0732">Signal</keyword>
<dbReference type="InterPro" id="IPR050643">
    <property type="entry name" value="Periplasmic_pilus_chap"/>
</dbReference>
<evidence type="ECO:0000259" key="10">
    <source>
        <dbReference type="Pfam" id="PF00345"/>
    </source>
</evidence>
<dbReference type="SUPFAM" id="SSF49584">
    <property type="entry name" value="Periplasmic chaperone C-domain"/>
    <property type="match status" value="1"/>
</dbReference>
<dbReference type="AlphaFoldDB" id="A0A1X3J4D0"/>
<comment type="similarity">
    <text evidence="2 8">Belongs to the periplasmic pilus chaperone family.</text>
</comment>
<proteinExistence type="inferred from homology"/>
<evidence type="ECO:0000259" key="11">
    <source>
        <dbReference type="Pfam" id="PF02753"/>
    </source>
</evidence>
<dbReference type="GO" id="GO:0030288">
    <property type="term" value="C:outer membrane-bounded periplasmic space"/>
    <property type="evidence" value="ECO:0007669"/>
    <property type="project" value="InterPro"/>
</dbReference>
<reference evidence="12 13" key="1">
    <citation type="submission" date="2010-04" db="EMBL/GenBank/DDBJ databases">
        <title>The Genome Sequence of Escherichia coli TA447.</title>
        <authorList>
            <consortium name="The Broad Institute Genome Sequencing Platform"/>
            <consortium name="The Broad Institute Genome Sequencing Center for Infectious Disease"/>
            <person name="Feldgarden M."/>
            <person name="Gordon D.M."/>
            <person name="Johnson J.R."/>
            <person name="Johnston B.D."/>
            <person name="Young S."/>
            <person name="Zeng Q."/>
            <person name="Koehrsen M."/>
            <person name="Alvarado L."/>
            <person name="Berlin A.M."/>
            <person name="Borenstein D."/>
            <person name="Chapman S.B."/>
            <person name="Chen Z."/>
            <person name="Engels R."/>
            <person name="Freedman E."/>
            <person name="Gellesch M."/>
            <person name="Goldberg J."/>
            <person name="Griggs A."/>
            <person name="Gujja S."/>
            <person name="Heilman E.R."/>
            <person name="Heiman D.I."/>
            <person name="Hepburn T.A."/>
            <person name="Howarth C."/>
            <person name="Jen D."/>
            <person name="Larson L."/>
            <person name="Mehta T."/>
            <person name="Park D."/>
            <person name="Pearson M."/>
            <person name="Richards J."/>
            <person name="Roberts A."/>
            <person name="Saif S."/>
            <person name="Shea T.D."/>
            <person name="Shenoy N."/>
            <person name="Sisk P."/>
            <person name="Stolte C."/>
            <person name="Sykes S.N."/>
            <person name="Walk T."/>
            <person name="White J."/>
            <person name="Yandava C."/>
            <person name="Haas B."/>
            <person name="Henn M.R."/>
            <person name="Nusbaum C."/>
            <person name="Birren B."/>
        </authorList>
    </citation>
    <scope>NUCLEOTIDE SEQUENCE [LARGE SCALE GENOMIC DNA]</scope>
    <source>
        <strain evidence="12 13">TA447</strain>
    </source>
</reference>
<feature type="domain" description="Pili assembly chaperone C-terminal" evidence="11">
    <location>
        <begin position="167"/>
        <end position="224"/>
    </location>
</feature>
<dbReference type="InterPro" id="IPR001829">
    <property type="entry name" value="Pili_assmbl_chaperone_bac"/>
</dbReference>
<dbReference type="InterPro" id="IPR016148">
    <property type="entry name" value="Pili_assmbl_chaperone_C"/>
</dbReference>
<keyword evidence="6 8" id="KW-0143">Chaperone</keyword>
<evidence type="ECO:0000256" key="3">
    <source>
        <dbReference type="ARBA" id="ARBA00022558"/>
    </source>
</evidence>
<dbReference type="PANTHER" id="PTHR30251">
    <property type="entry name" value="PILUS ASSEMBLY CHAPERONE"/>
    <property type="match status" value="1"/>
</dbReference>
<dbReference type="Pfam" id="PF00345">
    <property type="entry name" value="PapD_N"/>
    <property type="match status" value="1"/>
</dbReference>
<evidence type="ECO:0000256" key="2">
    <source>
        <dbReference type="ARBA" id="ARBA00007399"/>
    </source>
</evidence>
<organism evidence="12 13">
    <name type="scientific">Escherichia coli TA447</name>
    <dbReference type="NCBI Taxonomy" id="656447"/>
    <lineage>
        <taxon>Bacteria</taxon>
        <taxon>Pseudomonadati</taxon>
        <taxon>Pseudomonadota</taxon>
        <taxon>Gammaproteobacteria</taxon>
        <taxon>Enterobacterales</taxon>
        <taxon>Enterobacteriaceae</taxon>
        <taxon>Escherichia</taxon>
    </lineage>
</organism>
<evidence type="ECO:0000256" key="4">
    <source>
        <dbReference type="ARBA" id="ARBA00022729"/>
    </source>
</evidence>
<dbReference type="InterPro" id="IPR018046">
    <property type="entry name" value="Pili_assmbl_chaperone_CS"/>
</dbReference>
<keyword evidence="7" id="KW-0393">Immunoglobulin domain</keyword>
<accession>A0A1X3J4D0</accession>
<comment type="subcellular location">
    <subcellularLocation>
        <location evidence="1 8">Periplasm</location>
    </subcellularLocation>
</comment>
<dbReference type="GO" id="GO:0071555">
    <property type="term" value="P:cell wall organization"/>
    <property type="evidence" value="ECO:0007669"/>
    <property type="project" value="InterPro"/>
</dbReference>
<evidence type="ECO:0000256" key="8">
    <source>
        <dbReference type="RuleBase" id="RU003918"/>
    </source>
</evidence>
<evidence type="ECO:0000256" key="1">
    <source>
        <dbReference type="ARBA" id="ARBA00004418"/>
    </source>
</evidence>
<evidence type="ECO:0000256" key="7">
    <source>
        <dbReference type="ARBA" id="ARBA00023319"/>
    </source>
</evidence>
<dbReference type="SUPFAM" id="SSF49354">
    <property type="entry name" value="PapD-like"/>
    <property type="match status" value="1"/>
</dbReference>